<evidence type="ECO:0000313" key="3">
    <source>
        <dbReference type="Proteomes" id="UP000198341"/>
    </source>
</evidence>
<organism evidence="2 3">
    <name type="scientific">Bathycoccus prasinos</name>
    <dbReference type="NCBI Taxonomy" id="41875"/>
    <lineage>
        <taxon>Eukaryota</taxon>
        <taxon>Viridiplantae</taxon>
        <taxon>Chlorophyta</taxon>
        <taxon>Mamiellophyceae</taxon>
        <taxon>Mamiellales</taxon>
        <taxon>Bathycoccaceae</taxon>
        <taxon>Bathycoccus</taxon>
    </lineage>
</organism>
<sequence length="249" mass="28905">MRSNSSEKGGPKLHAFTYVTAFVLLFWLPFVKVHYDLYHDVNEKRINFTHALLTLFNAVNVLICIWEMSLFVHQNEVQKTYRKLKKEVEKRRGGGGDLPTPLCLFEKITLREALSLKHWHVIWSTYALLDPSYVQTQSWGFWVDTGNGFVTIAPTIAMTIGATYDLSRFGVSPLAYGLIGLIFNYQMMYGTVIYFSNYTYQRYYERASFGSKMVVLFANVIWIVFPMWWMKVCFEIVKDGGSFRGTSLR</sequence>
<dbReference type="GeneID" id="19015132"/>
<accession>K8EG01</accession>
<dbReference type="AlphaFoldDB" id="K8EG01"/>
<evidence type="ECO:0000256" key="1">
    <source>
        <dbReference type="SAM" id="Phobius"/>
    </source>
</evidence>
<dbReference type="Proteomes" id="UP000198341">
    <property type="component" value="Chromosome 6"/>
</dbReference>
<feature type="transmembrane region" description="Helical" evidence="1">
    <location>
        <begin position="51"/>
        <end position="72"/>
    </location>
</feature>
<keyword evidence="1" id="KW-1133">Transmembrane helix</keyword>
<keyword evidence="1" id="KW-0472">Membrane</keyword>
<reference evidence="2 3" key="1">
    <citation type="submission" date="2011-10" db="EMBL/GenBank/DDBJ databases">
        <authorList>
            <person name="Genoscope - CEA"/>
        </authorList>
    </citation>
    <scope>NUCLEOTIDE SEQUENCE [LARGE SCALE GENOMIC DNA]</scope>
    <source>
        <strain evidence="2 3">RCC 1105</strain>
    </source>
</reference>
<dbReference type="eggNOG" id="ENOG502S4W9">
    <property type="taxonomic scope" value="Eukaryota"/>
</dbReference>
<dbReference type="KEGG" id="bpg:Bathy06g01520"/>
<dbReference type="OrthoDB" id="496634at2759"/>
<keyword evidence="3" id="KW-1185">Reference proteome</keyword>
<name>K8EG01_9CHLO</name>
<feature type="transmembrane region" description="Helical" evidence="1">
    <location>
        <begin position="12"/>
        <end position="31"/>
    </location>
</feature>
<dbReference type="EMBL" id="FO082273">
    <property type="protein sequence ID" value="CCO17072.1"/>
    <property type="molecule type" value="Genomic_DNA"/>
</dbReference>
<dbReference type="RefSeq" id="XP_007512472.1">
    <property type="nucleotide sequence ID" value="XM_007512410.1"/>
</dbReference>
<proteinExistence type="predicted"/>
<gene>
    <name evidence="2" type="ORF">Bathy06g01520</name>
</gene>
<feature type="transmembrane region" description="Helical" evidence="1">
    <location>
        <begin position="174"/>
        <end position="195"/>
    </location>
</feature>
<protein>
    <submittedName>
        <fullName evidence="2">Uncharacterized protein</fullName>
    </submittedName>
</protein>
<feature type="transmembrane region" description="Helical" evidence="1">
    <location>
        <begin position="207"/>
        <end position="229"/>
    </location>
</feature>
<keyword evidence="1" id="KW-0812">Transmembrane</keyword>
<evidence type="ECO:0000313" key="2">
    <source>
        <dbReference type="EMBL" id="CCO17072.1"/>
    </source>
</evidence>